<dbReference type="InterPro" id="IPR000225">
    <property type="entry name" value="Armadillo"/>
</dbReference>
<evidence type="ECO:0000256" key="4">
    <source>
        <dbReference type="PROSITE-ProRule" id="PRU00561"/>
    </source>
</evidence>
<dbReference type="KEGG" id="osn:115231882"/>
<keyword evidence="2 4" id="KW-0813">Transport</keyword>
<gene>
    <name evidence="8" type="primary">LOC115231882</name>
</gene>
<name>A0A6P7U8D8_9MOLL</name>
<dbReference type="InterPro" id="IPR002652">
    <property type="entry name" value="Importin-a_IBB"/>
</dbReference>
<feature type="domain" description="IBB" evidence="6">
    <location>
        <begin position="1"/>
        <end position="44"/>
    </location>
</feature>
<dbReference type="InterPro" id="IPR036975">
    <property type="entry name" value="Importin-a_IBB_sf"/>
</dbReference>
<evidence type="ECO:0000313" key="8">
    <source>
        <dbReference type="RefSeq" id="XP_029657652.1"/>
    </source>
</evidence>
<dbReference type="Proteomes" id="UP000515154">
    <property type="component" value="Unplaced"/>
</dbReference>
<proteinExistence type="inferred from homology"/>
<dbReference type="Gene3D" id="1.20.5.690">
    <property type="entry name" value="Importin-alpha, importin-beta-binding domain"/>
    <property type="match status" value="1"/>
</dbReference>
<dbReference type="GO" id="GO:0006606">
    <property type="term" value="P:protein import into nucleus"/>
    <property type="evidence" value="ECO:0007669"/>
    <property type="project" value="InterPro"/>
</dbReference>
<dbReference type="PROSITE" id="PS51214">
    <property type="entry name" value="IBB"/>
    <property type="match status" value="1"/>
</dbReference>
<dbReference type="Pfam" id="PF01749">
    <property type="entry name" value="IBB"/>
    <property type="match status" value="1"/>
</dbReference>
<dbReference type="GO" id="GO:0061608">
    <property type="term" value="F:nuclear import signal receptor activity"/>
    <property type="evidence" value="ECO:0007669"/>
    <property type="project" value="InterPro"/>
</dbReference>
<dbReference type="InterPro" id="IPR016024">
    <property type="entry name" value="ARM-type_fold"/>
</dbReference>
<dbReference type="PROSITE" id="PS51048">
    <property type="entry name" value="SGS"/>
    <property type="match status" value="1"/>
</dbReference>
<evidence type="ECO:0000259" key="6">
    <source>
        <dbReference type="PROSITE" id="PS51214"/>
    </source>
</evidence>
<accession>A0A6P7U8D8</accession>
<evidence type="ECO:0000256" key="2">
    <source>
        <dbReference type="ARBA" id="ARBA00022448"/>
    </source>
</evidence>
<dbReference type="PANTHER" id="PTHR23316">
    <property type="entry name" value="IMPORTIN ALPHA"/>
    <property type="match status" value="1"/>
</dbReference>
<dbReference type="InterPro" id="IPR007699">
    <property type="entry name" value="SGS_dom"/>
</dbReference>
<dbReference type="RefSeq" id="XP_029657652.1">
    <property type="nucleotide sequence ID" value="XM_029801792.1"/>
</dbReference>
<organism evidence="7 8">
    <name type="scientific">Octopus sinensis</name>
    <name type="common">East Asian common octopus</name>
    <dbReference type="NCBI Taxonomy" id="2607531"/>
    <lineage>
        <taxon>Eukaryota</taxon>
        <taxon>Metazoa</taxon>
        <taxon>Spiralia</taxon>
        <taxon>Lophotrochozoa</taxon>
        <taxon>Mollusca</taxon>
        <taxon>Cephalopoda</taxon>
        <taxon>Coleoidea</taxon>
        <taxon>Octopodiformes</taxon>
        <taxon>Octopoda</taxon>
        <taxon>Incirrata</taxon>
        <taxon>Octopodidae</taxon>
        <taxon>Octopus</taxon>
    </lineage>
</organism>
<dbReference type="Pfam" id="PF00514">
    <property type="entry name" value="Arm"/>
    <property type="match status" value="2"/>
</dbReference>
<dbReference type="Gene3D" id="1.25.10.10">
    <property type="entry name" value="Leucine-rich Repeat Variant"/>
    <property type="match status" value="2"/>
</dbReference>
<dbReference type="AlphaFoldDB" id="A0A6P7U8D8"/>
<dbReference type="SUPFAM" id="SSF48371">
    <property type="entry name" value="ARM repeat"/>
    <property type="match status" value="1"/>
</dbReference>
<feature type="domain" description="SGS" evidence="5">
    <location>
        <begin position="264"/>
        <end position="324"/>
    </location>
</feature>
<evidence type="ECO:0000313" key="7">
    <source>
        <dbReference type="Proteomes" id="UP000515154"/>
    </source>
</evidence>
<feature type="non-terminal residue" evidence="8">
    <location>
        <position position="324"/>
    </location>
</feature>
<dbReference type="SMART" id="SM00185">
    <property type="entry name" value="ARM"/>
    <property type="match status" value="3"/>
</dbReference>
<keyword evidence="3" id="KW-0653">Protein transport</keyword>
<reference evidence="8" key="1">
    <citation type="submission" date="2025-08" db="UniProtKB">
        <authorList>
            <consortium name="RefSeq"/>
        </authorList>
    </citation>
    <scope>IDENTIFICATION</scope>
</reference>
<keyword evidence="7" id="KW-1185">Reference proteome</keyword>
<protein>
    <submittedName>
        <fullName evidence="8">Importin subunit alpha-1-like</fullName>
    </submittedName>
</protein>
<sequence>MYILIKSIKILRRRRAEASVELRKIKKIELLAKRRNIQETKNSIYRKFTPTFHKCSSSGISNKIRQKLVDDETATVSEIIKSETIPFLIECLTCSESFFYDFNISDYKIQLEASWALTNITSGDHESTKAVVDCGVVPVIVERISKVENVDVLAQYVWILSNIMVMESGVNCDNFYSALRTIGNIVMGSDSDTQMVIDEGGLSVFMNLLPEVDKSLKAEVVWILSNVAAGNNKIDFLSPNVMKIQNVRSRMLVQIQNKSKSRGLVAVLKKEKAENWADILEKKEKESAVPKMDDNADPQANLMNMMQKMYEEGDDEMKRTMNKL</sequence>
<evidence type="ECO:0000259" key="5">
    <source>
        <dbReference type="PROSITE" id="PS51048"/>
    </source>
</evidence>
<dbReference type="InterPro" id="IPR011989">
    <property type="entry name" value="ARM-like"/>
</dbReference>
<comment type="similarity">
    <text evidence="1">Belongs to the importin alpha family.</text>
</comment>
<evidence type="ECO:0000256" key="1">
    <source>
        <dbReference type="ARBA" id="ARBA00010394"/>
    </source>
</evidence>
<evidence type="ECO:0000256" key="3">
    <source>
        <dbReference type="ARBA" id="ARBA00022927"/>
    </source>
</evidence>